<evidence type="ECO:0000259" key="17">
    <source>
        <dbReference type="Pfam" id="PF00006"/>
    </source>
</evidence>
<keyword evidence="13" id="KW-0472">Membrane</keyword>
<evidence type="ECO:0000256" key="12">
    <source>
        <dbReference type="ARBA" id="ARBA00023078"/>
    </source>
</evidence>
<dbReference type="SUPFAM" id="SSF51344">
    <property type="entry name" value="Epsilon subunit of F1F0-ATP synthase N-terminal domain"/>
    <property type="match status" value="1"/>
</dbReference>
<evidence type="ECO:0000259" key="18">
    <source>
        <dbReference type="Pfam" id="PF02823"/>
    </source>
</evidence>
<evidence type="ECO:0000313" key="20">
    <source>
        <dbReference type="EMBL" id="KAD2805315.1"/>
    </source>
</evidence>
<keyword evidence="8" id="KW-0375">Hydrogen ion transport</keyword>
<evidence type="ECO:0000256" key="14">
    <source>
        <dbReference type="ARBA" id="ARBA00023196"/>
    </source>
</evidence>
<dbReference type="CDD" id="cd12152">
    <property type="entry name" value="F1-ATPase_delta"/>
    <property type="match status" value="1"/>
</dbReference>
<dbReference type="PANTHER" id="PTHR15184">
    <property type="entry name" value="ATP SYNTHASE"/>
    <property type="match status" value="1"/>
</dbReference>
<keyword evidence="15" id="KW-0066">ATP synthesis</keyword>
<dbReference type="InterPro" id="IPR000194">
    <property type="entry name" value="ATPase_F1/V1/A1_a/bsu_nucl-bd"/>
</dbReference>
<feature type="domain" description="ATP synthase A/B type C-terminal" evidence="19">
    <location>
        <begin position="86"/>
        <end position="141"/>
    </location>
</feature>
<feature type="domain" description="ATP synthase F1 complex delta/epsilon subunit N-terminal" evidence="18">
    <location>
        <begin position="162"/>
        <end position="236"/>
    </location>
</feature>
<protein>
    <recommendedName>
        <fullName evidence="4">H(+)-transporting two-sector ATPase</fullName>
        <ecNumber evidence="4">7.1.2.2</ecNumber>
    </recommendedName>
</protein>
<keyword evidence="5" id="KW-0813">Transport</keyword>
<feature type="domain" description="ATPase F1/V1/A1 complex alpha/beta subunit nucleotide-binding" evidence="17">
    <location>
        <begin position="2"/>
        <end position="77"/>
    </location>
</feature>
<comment type="similarity">
    <text evidence="3">Belongs to the ATPase alpha/beta chains family.</text>
</comment>
<dbReference type="InterPro" id="IPR001469">
    <property type="entry name" value="ATP_synth_F1_dsu/esu"/>
</dbReference>
<comment type="catalytic activity">
    <reaction evidence="16">
        <text>ATP + H2O + 4 H(+)(in) = ADP + phosphate + 5 H(+)(out)</text>
        <dbReference type="Rhea" id="RHEA:57720"/>
        <dbReference type="ChEBI" id="CHEBI:15377"/>
        <dbReference type="ChEBI" id="CHEBI:15378"/>
        <dbReference type="ChEBI" id="CHEBI:30616"/>
        <dbReference type="ChEBI" id="CHEBI:43474"/>
        <dbReference type="ChEBI" id="CHEBI:456216"/>
        <dbReference type="EC" id="7.1.2.2"/>
    </reaction>
</comment>
<comment type="similarity">
    <text evidence="2">Belongs to the ATPase epsilon chain family.</text>
</comment>
<dbReference type="InterPro" id="IPR050053">
    <property type="entry name" value="ATPase_alpha/beta_chains"/>
</dbReference>
<dbReference type="HAMAP" id="MF_00530">
    <property type="entry name" value="ATP_synth_epsil_bac"/>
    <property type="match status" value="1"/>
</dbReference>
<dbReference type="InterPro" id="IPR027417">
    <property type="entry name" value="P-loop_NTPase"/>
</dbReference>
<dbReference type="Proteomes" id="UP000326396">
    <property type="component" value="Linkage Group LG8"/>
</dbReference>
<comment type="caution">
    <text evidence="20">The sequence shown here is derived from an EMBL/GenBank/DDBJ whole genome shotgun (WGS) entry which is preliminary data.</text>
</comment>
<dbReference type="GO" id="GO:0042776">
    <property type="term" value="P:proton motive force-driven mitochondrial ATP synthesis"/>
    <property type="evidence" value="ECO:0007669"/>
    <property type="project" value="TreeGrafter"/>
</dbReference>
<dbReference type="Pfam" id="PF00006">
    <property type="entry name" value="ATP-synt_ab"/>
    <property type="match status" value="1"/>
</dbReference>
<evidence type="ECO:0000256" key="1">
    <source>
        <dbReference type="ARBA" id="ARBA00004370"/>
    </source>
</evidence>
<evidence type="ECO:0000256" key="7">
    <source>
        <dbReference type="ARBA" id="ARBA00022741"/>
    </source>
</evidence>
<evidence type="ECO:0000256" key="4">
    <source>
        <dbReference type="ARBA" id="ARBA00012473"/>
    </source>
</evidence>
<dbReference type="Gene3D" id="1.10.1140.10">
    <property type="entry name" value="Bovine Mitochondrial F1-atpase, Atp Synthase Beta Chain, Chain D, domain 3"/>
    <property type="match status" value="1"/>
</dbReference>
<dbReference type="EC" id="7.1.2.2" evidence="4"/>
<dbReference type="Gene3D" id="6.10.140.480">
    <property type="match status" value="1"/>
</dbReference>
<dbReference type="GO" id="GO:0009535">
    <property type="term" value="C:chloroplast thylakoid membrane"/>
    <property type="evidence" value="ECO:0007669"/>
    <property type="project" value="TreeGrafter"/>
</dbReference>
<dbReference type="GO" id="GO:0005524">
    <property type="term" value="F:ATP binding"/>
    <property type="evidence" value="ECO:0007669"/>
    <property type="project" value="UniProtKB-KW"/>
</dbReference>
<gene>
    <name evidence="20" type="ORF">E3N88_38692</name>
</gene>
<keyword evidence="7" id="KW-0547">Nucleotide-binding</keyword>
<evidence type="ECO:0000256" key="10">
    <source>
        <dbReference type="ARBA" id="ARBA00022967"/>
    </source>
</evidence>
<dbReference type="Gene3D" id="3.40.50.300">
    <property type="entry name" value="P-loop containing nucleotide triphosphate hydrolases"/>
    <property type="match status" value="1"/>
</dbReference>
<keyword evidence="12" id="KW-0793">Thylakoid</keyword>
<comment type="subcellular location">
    <subcellularLocation>
        <location evidence="1">Membrane</location>
    </subcellularLocation>
</comment>
<keyword evidence="11" id="KW-0406">Ion transport</keyword>
<keyword evidence="14" id="KW-0139">CF(1)</keyword>
<name>A0A5N6LVK1_9ASTR</name>
<dbReference type="EMBL" id="SZYD01000018">
    <property type="protein sequence ID" value="KAD2805315.1"/>
    <property type="molecule type" value="Genomic_DNA"/>
</dbReference>
<keyword evidence="9" id="KW-0067">ATP-binding</keyword>
<dbReference type="OrthoDB" id="149879at2759"/>
<dbReference type="PANTHER" id="PTHR15184:SF76">
    <property type="entry name" value="ATP SYNTHASE SUBUNIT BETA, CHLOROPLASTIC"/>
    <property type="match status" value="1"/>
</dbReference>
<evidence type="ECO:0000256" key="3">
    <source>
        <dbReference type="ARBA" id="ARBA00008936"/>
    </source>
</evidence>
<dbReference type="InterPro" id="IPR036771">
    <property type="entry name" value="ATPsynth_dsu/esu_N"/>
</dbReference>
<evidence type="ECO:0000256" key="15">
    <source>
        <dbReference type="ARBA" id="ARBA00023310"/>
    </source>
</evidence>
<dbReference type="FunFam" id="2.60.15.10:FF:000002">
    <property type="entry name" value="ATP synthase epsilon chain, chloroplastic"/>
    <property type="match status" value="1"/>
</dbReference>
<evidence type="ECO:0000256" key="8">
    <source>
        <dbReference type="ARBA" id="ARBA00022781"/>
    </source>
</evidence>
<keyword evidence="21" id="KW-1185">Reference proteome</keyword>
<dbReference type="GO" id="GO:0045259">
    <property type="term" value="C:proton-transporting ATP synthase complex"/>
    <property type="evidence" value="ECO:0007669"/>
    <property type="project" value="UniProtKB-KW"/>
</dbReference>
<accession>A0A5N6LVK1</accession>
<dbReference type="InterPro" id="IPR055190">
    <property type="entry name" value="ATP-synt_VA_C"/>
</dbReference>
<dbReference type="NCBIfam" id="TIGR01216">
    <property type="entry name" value="ATP_synt_epsi"/>
    <property type="match status" value="1"/>
</dbReference>
<sequence length="267" mass="29652">MGYQPTHSIEMSSLQEIITSTEEGSITSIQAVYVPADDFTDPAPATVFAHLDATIVLSRGLASKGIYPIVNPLDSTSTMLQPRIVGDKNYETAQQVKQTLQCYKELQDIIAIHGLDESPEEDRLTIARARKIKRFLSQPFLVAEVFYRNGEQFEEMTLNPCVLTPNRIVWDLEVKEIVLANNSGQIGVLPNHTPIATAMDIGILRIRLNDQWLTMALMGGFARIGNNEITILVNDAEKSSDMDPQEAQQALEIVEAALRKAEGKRNN</sequence>
<proteinExistence type="inferred from homology"/>
<evidence type="ECO:0000256" key="9">
    <source>
        <dbReference type="ARBA" id="ARBA00022840"/>
    </source>
</evidence>
<evidence type="ECO:0000256" key="2">
    <source>
        <dbReference type="ARBA" id="ARBA00005712"/>
    </source>
</evidence>
<dbReference type="InterPro" id="IPR024034">
    <property type="entry name" value="ATPase_F1/V1_b/a_C"/>
</dbReference>
<dbReference type="AlphaFoldDB" id="A0A5N6LVK1"/>
<dbReference type="Pfam" id="PF02823">
    <property type="entry name" value="ATP-synt_DE_N"/>
    <property type="match status" value="1"/>
</dbReference>
<reference evidence="20 21" key="1">
    <citation type="submission" date="2019-05" db="EMBL/GenBank/DDBJ databases">
        <title>Mikania micrantha, genome provides insights into the molecular mechanism of rapid growth.</title>
        <authorList>
            <person name="Liu B."/>
        </authorList>
    </citation>
    <scope>NUCLEOTIDE SEQUENCE [LARGE SCALE GENOMIC DNA]</scope>
    <source>
        <strain evidence="20">NLD-2019</strain>
        <tissue evidence="20">Leaf</tissue>
    </source>
</reference>
<evidence type="ECO:0000259" key="19">
    <source>
        <dbReference type="Pfam" id="PF22919"/>
    </source>
</evidence>
<dbReference type="GO" id="GO:0046933">
    <property type="term" value="F:proton-transporting ATP synthase activity, rotational mechanism"/>
    <property type="evidence" value="ECO:0007669"/>
    <property type="project" value="InterPro"/>
</dbReference>
<evidence type="ECO:0000256" key="5">
    <source>
        <dbReference type="ARBA" id="ARBA00022448"/>
    </source>
</evidence>
<dbReference type="GO" id="GO:0005739">
    <property type="term" value="C:mitochondrion"/>
    <property type="evidence" value="ECO:0007669"/>
    <property type="project" value="GOC"/>
</dbReference>
<organism evidence="20 21">
    <name type="scientific">Mikania micrantha</name>
    <name type="common">bitter vine</name>
    <dbReference type="NCBI Taxonomy" id="192012"/>
    <lineage>
        <taxon>Eukaryota</taxon>
        <taxon>Viridiplantae</taxon>
        <taxon>Streptophyta</taxon>
        <taxon>Embryophyta</taxon>
        <taxon>Tracheophyta</taxon>
        <taxon>Spermatophyta</taxon>
        <taxon>Magnoliopsida</taxon>
        <taxon>eudicotyledons</taxon>
        <taxon>Gunneridae</taxon>
        <taxon>Pentapetalae</taxon>
        <taxon>asterids</taxon>
        <taxon>campanulids</taxon>
        <taxon>Asterales</taxon>
        <taxon>Asteraceae</taxon>
        <taxon>Asteroideae</taxon>
        <taxon>Heliantheae alliance</taxon>
        <taxon>Eupatorieae</taxon>
        <taxon>Mikania</taxon>
    </lineage>
</organism>
<dbReference type="Gene3D" id="2.60.15.10">
    <property type="entry name" value="F0F1 ATP synthase delta/epsilon subunit, N-terminal"/>
    <property type="match status" value="1"/>
</dbReference>
<evidence type="ECO:0000256" key="13">
    <source>
        <dbReference type="ARBA" id="ARBA00023136"/>
    </source>
</evidence>
<dbReference type="Pfam" id="PF22919">
    <property type="entry name" value="ATP-synt_VA_C"/>
    <property type="match status" value="1"/>
</dbReference>
<evidence type="ECO:0000256" key="6">
    <source>
        <dbReference type="ARBA" id="ARBA00022640"/>
    </source>
</evidence>
<evidence type="ECO:0000256" key="11">
    <source>
        <dbReference type="ARBA" id="ARBA00023065"/>
    </source>
</evidence>
<dbReference type="InterPro" id="IPR020546">
    <property type="entry name" value="ATP_synth_F1_dsu/esu_N"/>
</dbReference>
<keyword evidence="10" id="KW-1278">Translocase</keyword>
<keyword evidence="6" id="KW-0934">Plastid</keyword>
<dbReference type="SUPFAM" id="SSF52540">
    <property type="entry name" value="P-loop containing nucleoside triphosphate hydrolases"/>
    <property type="match status" value="1"/>
</dbReference>
<dbReference type="SUPFAM" id="SSF47917">
    <property type="entry name" value="C-terminal domain of alpha and beta subunits of F1 ATP synthase"/>
    <property type="match status" value="1"/>
</dbReference>
<evidence type="ECO:0000256" key="16">
    <source>
        <dbReference type="ARBA" id="ARBA00048383"/>
    </source>
</evidence>
<evidence type="ECO:0000313" key="21">
    <source>
        <dbReference type="Proteomes" id="UP000326396"/>
    </source>
</evidence>